<feature type="transmembrane region" description="Helical" evidence="6">
    <location>
        <begin position="181"/>
        <end position="202"/>
    </location>
</feature>
<keyword evidence="2" id="KW-1003">Cell membrane</keyword>
<evidence type="ECO:0000256" key="2">
    <source>
        <dbReference type="ARBA" id="ARBA00022475"/>
    </source>
</evidence>
<comment type="caution">
    <text evidence="8">The sequence shown here is derived from an EMBL/GenBank/DDBJ whole genome shotgun (WGS) entry which is preliminary data.</text>
</comment>
<keyword evidence="5 6" id="KW-0472">Membrane</keyword>
<dbReference type="PROSITE" id="PS50850">
    <property type="entry name" value="MFS"/>
    <property type="match status" value="1"/>
</dbReference>
<dbReference type="CDD" id="cd06173">
    <property type="entry name" value="MFS_MefA_like"/>
    <property type="match status" value="1"/>
</dbReference>
<dbReference type="RefSeq" id="WP_100746444.1">
    <property type="nucleotide sequence ID" value="NZ_NPEF02000008.1"/>
</dbReference>
<evidence type="ECO:0000256" key="3">
    <source>
        <dbReference type="ARBA" id="ARBA00022692"/>
    </source>
</evidence>
<feature type="transmembrane region" description="Helical" evidence="6">
    <location>
        <begin position="115"/>
        <end position="134"/>
    </location>
</feature>
<feature type="transmembrane region" description="Helical" evidence="6">
    <location>
        <begin position="87"/>
        <end position="109"/>
    </location>
</feature>
<dbReference type="PANTHER" id="PTHR23513">
    <property type="entry name" value="INTEGRAL MEMBRANE EFFLUX PROTEIN-RELATED"/>
    <property type="match status" value="1"/>
</dbReference>
<reference evidence="8 9" key="1">
    <citation type="journal article" date="2018" name="Microb. Genom.">
        <title>Deciphering the unexplored Leptospira diversity from soils uncovers genomic evolution to virulence.</title>
        <authorList>
            <person name="Thibeaux R."/>
            <person name="Iraola G."/>
            <person name="Ferres I."/>
            <person name="Bierque E."/>
            <person name="Girault D."/>
            <person name="Soupe-Gilbert M.E."/>
            <person name="Picardeau M."/>
            <person name="Goarant C."/>
        </authorList>
    </citation>
    <scope>NUCLEOTIDE SEQUENCE [LARGE SCALE GENOMIC DNA]</scope>
    <source>
        <strain evidence="8 9">ATI7-C-A5</strain>
    </source>
</reference>
<name>A0AAE4TXP3_9LEPT</name>
<dbReference type="GO" id="GO:0005886">
    <property type="term" value="C:plasma membrane"/>
    <property type="evidence" value="ECO:0007669"/>
    <property type="project" value="UniProtKB-SubCell"/>
</dbReference>
<evidence type="ECO:0000256" key="5">
    <source>
        <dbReference type="ARBA" id="ARBA00023136"/>
    </source>
</evidence>
<evidence type="ECO:0000259" key="7">
    <source>
        <dbReference type="PROSITE" id="PS50850"/>
    </source>
</evidence>
<dbReference type="Gene3D" id="1.20.1250.20">
    <property type="entry name" value="MFS general substrate transporter like domains"/>
    <property type="match status" value="1"/>
</dbReference>
<keyword evidence="4 6" id="KW-1133">Transmembrane helix</keyword>
<accession>A0AAE4TXP3</accession>
<evidence type="ECO:0000256" key="4">
    <source>
        <dbReference type="ARBA" id="ARBA00022989"/>
    </source>
</evidence>
<dbReference type="Pfam" id="PF07690">
    <property type="entry name" value="MFS_1"/>
    <property type="match status" value="1"/>
</dbReference>
<evidence type="ECO:0000313" key="9">
    <source>
        <dbReference type="Proteomes" id="UP000232122"/>
    </source>
</evidence>
<keyword evidence="9" id="KW-1185">Reference proteome</keyword>
<dbReference type="PANTHER" id="PTHR23513:SF6">
    <property type="entry name" value="MAJOR FACILITATOR SUPERFAMILY ASSOCIATED DOMAIN-CONTAINING PROTEIN"/>
    <property type="match status" value="1"/>
</dbReference>
<dbReference type="AlphaFoldDB" id="A0AAE4TXP3"/>
<dbReference type="EMBL" id="NPEF02000008">
    <property type="protein sequence ID" value="MDV6235609.1"/>
    <property type="molecule type" value="Genomic_DNA"/>
</dbReference>
<dbReference type="Proteomes" id="UP000232122">
    <property type="component" value="Unassembled WGS sequence"/>
</dbReference>
<feature type="transmembrane region" description="Helical" evidence="6">
    <location>
        <begin position="296"/>
        <end position="314"/>
    </location>
</feature>
<dbReference type="SUPFAM" id="SSF103473">
    <property type="entry name" value="MFS general substrate transporter"/>
    <property type="match status" value="1"/>
</dbReference>
<feature type="transmembrane region" description="Helical" evidence="6">
    <location>
        <begin position="356"/>
        <end position="374"/>
    </location>
</feature>
<dbReference type="InterPro" id="IPR011701">
    <property type="entry name" value="MFS"/>
</dbReference>
<protein>
    <submittedName>
        <fullName evidence="8">MFS transporter</fullName>
    </submittedName>
</protein>
<feature type="transmembrane region" description="Helical" evidence="6">
    <location>
        <begin position="269"/>
        <end position="289"/>
    </location>
</feature>
<feature type="transmembrane region" description="Helical" evidence="6">
    <location>
        <begin position="231"/>
        <end position="249"/>
    </location>
</feature>
<evidence type="ECO:0000256" key="6">
    <source>
        <dbReference type="SAM" id="Phobius"/>
    </source>
</evidence>
<dbReference type="GO" id="GO:0022857">
    <property type="term" value="F:transmembrane transporter activity"/>
    <property type="evidence" value="ECO:0007669"/>
    <property type="project" value="InterPro"/>
</dbReference>
<feature type="transmembrane region" description="Helical" evidence="6">
    <location>
        <begin position="21"/>
        <end position="48"/>
    </location>
</feature>
<proteinExistence type="predicted"/>
<evidence type="ECO:0000313" key="8">
    <source>
        <dbReference type="EMBL" id="MDV6235609.1"/>
    </source>
</evidence>
<comment type="subcellular location">
    <subcellularLocation>
        <location evidence="1">Cell membrane</location>
        <topology evidence="1">Multi-pass membrane protein</topology>
    </subcellularLocation>
</comment>
<gene>
    <name evidence="8" type="ORF">CH379_008230</name>
</gene>
<feature type="transmembrane region" description="Helical" evidence="6">
    <location>
        <begin position="386"/>
        <end position="407"/>
    </location>
</feature>
<sequence length="413" mass="45401">MTKRNTISAASREEGLLSKKSLLYFYVNTGITLLAGNMFNYSLIIYSFEVTRSQTFSGSVFLANVTPTILFSFFVGAFLDRYSRIKILYIFQTNFIVSGIVLGTLIYFGKMTYDFRYILILLSAYNGLALTFVIPGRLTLLGNLTEAKDTAKATIMLNILIIIGFGLAPMIAGLIKQKYDWHVLFFTIAFLYFSGYLFLILVKVPENVVPEKETIWEGLKRGMSFIKSEKLAFELLLMTSLAVFMVGPLQVVLPQFAKNTLLLDEQGRGLYMGTLGFGLLLGGVGARVLHDRFHRGYTMLGVIILTGILVFVISNVETSFGSGAILLCIGVMGGLLTALIPSVLQIITPDAVRGRVMSFYSLIFQSTPALSGLVTGKLADMYGQSYSIAVSGITIVVLGAVSFAAFAKLRELR</sequence>
<feature type="transmembrane region" description="Helical" evidence="6">
    <location>
        <begin position="60"/>
        <end position="80"/>
    </location>
</feature>
<organism evidence="8 9">
    <name type="scientific">Leptospira ellisii</name>
    <dbReference type="NCBI Taxonomy" id="2023197"/>
    <lineage>
        <taxon>Bacteria</taxon>
        <taxon>Pseudomonadati</taxon>
        <taxon>Spirochaetota</taxon>
        <taxon>Spirochaetia</taxon>
        <taxon>Leptospirales</taxon>
        <taxon>Leptospiraceae</taxon>
        <taxon>Leptospira</taxon>
    </lineage>
</organism>
<feature type="transmembrane region" description="Helical" evidence="6">
    <location>
        <begin position="155"/>
        <end position="175"/>
    </location>
</feature>
<feature type="domain" description="Major facilitator superfamily (MFS) profile" evidence="7">
    <location>
        <begin position="16"/>
        <end position="410"/>
    </location>
</feature>
<evidence type="ECO:0000256" key="1">
    <source>
        <dbReference type="ARBA" id="ARBA00004651"/>
    </source>
</evidence>
<keyword evidence="3 6" id="KW-0812">Transmembrane</keyword>
<feature type="transmembrane region" description="Helical" evidence="6">
    <location>
        <begin position="320"/>
        <end position="344"/>
    </location>
</feature>
<dbReference type="InterPro" id="IPR036259">
    <property type="entry name" value="MFS_trans_sf"/>
</dbReference>
<dbReference type="InterPro" id="IPR020846">
    <property type="entry name" value="MFS_dom"/>
</dbReference>